<proteinExistence type="predicted"/>
<dbReference type="AlphaFoldDB" id="A0A919US33"/>
<evidence type="ECO:0000313" key="3">
    <source>
        <dbReference type="Proteomes" id="UP000640052"/>
    </source>
</evidence>
<reference evidence="2" key="1">
    <citation type="submission" date="2021-01" db="EMBL/GenBank/DDBJ databases">
        <title>Whole genome shotgun sequence of Acrocarpospora phusangensis NBRC 108782.</title>
        <authorList>
            <person name="Komaki H."/>
            <person name="Tamura T."/>
        </authorList>
    </citation>
    <scope>NUCLEOTIDE SEQUENCE</scope>
    <source>
        <strain evidence="2">NBRC 108782</strain>
    </source>
</reference>
<dbReference type="EMBL" id="BOOA01000092">
    <property type="protein sequence ID" value="GIH28712.1"/>
    <property type="molecule type" value="Genomic_DNA"/>
</dbReference>
<accession>A0A919US33</accession>
<dbReference type="Proteomes" id="UP000640052">
    <property type="component" value="Unassembled WGS sequence"/>
</dbReference>
<sequence length="110" mass="13184">MELRTPAGRQRHRRQWNRKEPRDRKRRQDLPGLLHRPGRPDQTDLRDQRDLRKTDLPNQVDRLDQANPPDQMDLLDQLDPLERADLLDQVDPLDQVDQVGRRGRCLRLRS</sequence>
<gene>
    <name evidence="2" type="ORF">Aph01nite_70220</name>
</gene>
<evidence type="ECO:0000313" key="2">
    <source>
        <dbReference type="EMBL" id="GIH28712.1"/>
    </source>
</evidence>
<organism evidence="2 3">
    <name type="scientific">Acrocarpospora phusangensis</name>
    <dbReference type="NCBI Taxonomy" id="1070424"/>
    <lineage>
        <taxon>Bacteria</taxon>
        <taxon>Bacillati</taxon>
        <taxon>Actinomycetota</taxon>
        <taxon>Actinomycetes</taxon>
        <taxon>Streptosporangiales</taxon>
        <taxon>Streptosporangiaceae</taxon>
        <taxon>Acrocarpospora</taxon>
    </lineage>
</organism>
<comment type="caution">
    <text evidence="2">The sequence shown here is derived from an EMBL/GenBank/DDBJ whole genome shotgun (WGS) entry which is preliminary data.</text>
</comment>
<name>A0A919US33_9ACTN</name>
<feature type="region of interest" description="Disordered" evidence="1">
    <location>
        <begin position="1"/>
        <end position="73"/>
    </location>
</feature>
<evidence type="ECO:0000256" key="1">
    <source>
        <dbReference type="SAM" id="MobiDB-lite"/>
    </source>
</evidence>
<feature type="compositionally biased region" description="Basic and acidic residues" evidence="1">
    <location>
        <begin position="38"/>
        <end position="55"/>
    </location>
</feature>
<keyword evidence="3" id="KW-1185">Reference proteome</keyword>
<protein>
    <submittedName>
        <fullName evidence="2">Uncharacterized protein</fullName>
    </submittedName>
</protein>
<feature type="compositionally biased region" description="Basic and acidic residues" evidence="1">
    <location>
        <begin position="17"/>
        <end position="29"/>
    </location>
</feature>